<accession>A0A0M9A0A8</accession>
<evidence type="ECO:0000313" key="2">
    <source>
        <dbReference type="Proteomes" id="UP000053105"/>
    </source>
</evidence>
<organism evidence="1 2">
    <name type="scientific">Melipona quadrifasciata</name>
    <dbReference type="NCBI Taxonomy" id="166423"/>
    <lineage>
        <taxon>Eukaryota</taxon>
        <taxon>Metazoa</taxon>
        <taxon>Ecdysozoa</taxon>
        <taxon>Arthropoda</taxon>
        <taxon>Hexapoda</taxon>
        <taxon>Insecta</taxon>
        <taxon>Pterygota</taxon>
        <taxon>Neoptera</taxon>
        <taxon>Endopterygota</taxon>
        <taxon>Hymenoptera</taxon>
        <taxon>Apocrita</taxon>
        <taxon>Aculeata</taxon>
        <taxon>Apoidea</taxon>
        <taxon>Anthophila</taxon>
        <taxon>Apidae</taxon>
        <taxon>Melipona</taxon>
    </lineage>
</organism>
<protein>
    <submittedName>
        <fullName evidence="1">Uncharacterized protein</fullName>
    </submittedName>
</protein>
<dbReference type="AlphaFoldDB" id="A0A0M9A0A8"/>
<dbReference type="OrthoDB" id="10376546at2759"/>
<gene>
    <name evidence="1" type="ORF">WN51_14693</name>
</gene>
<dbReference type="EMBL" id="KQ435782">
    <property type="protein sequence ID" value="KOX74755.1"/>
    <property type="molecule type" value="Genomic_DNA"/>
</dbReference>
<evidence type="ECO:0000313" key="1">
    <source>
        <dbReference type="EMBL" id="KOX74755.1"/>
    </source>
</evidence>
<dbReference type="Proteomes" id="UP000053105">
    <property type="component" value="Unassembled WGS sequence"/>
</dbReference>
<name>A0A0M9A0A8_9HYME</name>
<keyword evidence="2" id="KW-1185">Reference proteome</keyword>
<reference evidence="1 2" key="1">
    <citation type="submission" date="2015-07" db="EMBL/GenBank/DDBJ databases">
        <title>The genome of Melipona quadrifasciata.</title>
        <authorList>
            <person name="Pan H."/>
            <person name="Kapheim K."/>
        </authorList>
    </citation>
    <scope>NUCLEOTIDE SEQUENCE [LARGE SCALE GENOMIC DNA]</scope>
    <source>
        <strain evidence="1">0111107301</strain>
        <tissue evidence="1">Whole body</tissue>
    </source>
</reference>
<sequence length="132" mass="14782">MNLRNDDSAATKEKACEITLIDRMAVTGLKIIIQRAAWAEFAFPRHGTLLPAIQPASDDLQQRNGSRNRIQKAATPVEWKMGNNVENANARATRMRLEKREAACLLGEQIVADLKQGERLSKKYLLVGNVHM</sequence>
<proteinExistence type="predicted"/>